<keyword evidence="2" id="KW-1185">Reference proteome</keyword>
<dbReference type="RefSeq" id="WP_248684945.1">
    <property type="nucleotide sequence ID" value="NZ_JALPRY010000037.1"/>
</dbReference>
<evidence type="ECO:0000313" key="2">
    <source>
        <dbReference type="Proteomes" id="UP001202827"/>
    </source>
</evidence>
<dbReference type="EMBL" id="JALPRY010000037">
    <property type="protein sequence ID" value="MCK8782682.1"/>
    <property type="molecule type" value="Genomic_DNA"/>
</dbReference>
<accession>A0ABT0IXR3</accession>
<sequence>MKKFLDRTFGPAELAILEEALDQWSSQCGLRRQSMESELAASVFINLFREGSDTVPALLEAASRHKALNDLARAAAESMR</sequence>
<name>A0ABT0IXR3_9HYPH</name>
<gene>
    <name evidence="1" type="ORF">M0654_22190</name>
</gene>
<proteinExistence type="predicted"/>
<protein>
    <submittedName>
        <fullName evidence="1">Uncharacterized protein</fullName>
    </submittedName>
</protein>
<evidence type="ECO:0000313" key="1">
    <source>
        <dbReference type="EMBL" id="MCK8782682.1"/>
    </source>
</evidence>
<dbReference type="Proteomes" id="UP001202827">
    <property type="component" value="Unassembled WGS sequence"/>
</dbReference>
<organism evidence="1 2">
    <name type="scientific">Neorhizobium turbinariae</name>
    <dbReference type="NCBI Taxonomy" id="2937795"/>
    <lineage>
        <taxon>Bacteria</taxon>
        <taxon>Pseudomonadati</taxon>
        <taxon>Pseudomonadota</taxon>
        <taxon>Alphaproteobacteria</taxon>
        <taxon>Hyphomicrobiales</taxon>
        <taxon>Rhizobiaceae</taxon>
        <taxon>Rhizobium/Agrobacterium group</taxon>
        <taxon>Neorhizobium</taxon>
    </lineage>
</organism>
<reference evidence="1 2" key="1">
    <citation type="submission" date="2022-04" db="EMBL/GenBank/DDBJ databases">
        <title>Rhizobium coralii sp. nov., isolated from coral Turbinaria peltata.</title>
        <authorList>
            <person name="Sun H."/>
        </authorList>
    </citation>
    <scope>NUCLEOTIDE SEQUENCE [LARGE SCALE GENOMIC DNA]</scope>
    <source>
        <strain evidence="1 2">NTR19</strain>
    </source>
</reference>
<comment type="caution">
    <text evidence="1">The sequence shown here is derived from an EMBL/GenBank/DDBJ whole genome shotgun (WGS) entry which is preliminary data.</text>
</comment>